<evidence type="ECO:0000256" key="3">
    <source>
        <dbReference type="ARBA" id="ARBA00022475"/>
    </source>
</evidence>
<dbReference type="STRING" id="112413.SAMN05421854_107106"/>
<dbReference type="OrthoDB" id="9772725at2"/>
<feature type="transmembrane region" description="Helical" evidence="7">
    <location>
        <begin position="105"/>
        <end position="133"/>
    </location>
</feature>
<reference evidence="8 9" key="1">
    <citation type="submission" date="2016-10" db="EMBL/GenBank/DDBJ databases">
        <authorList>
            <person name="de Groot N.N."/>
        </authorList>
    </citation>
    <scope>NUCLEOTIDE SEQUENCE [LARGE SCALE GENOMIC DNA]</scope>
    <source>
        <strain evidence="8 9">DSM 44637</strain>
    </source>
</reference>
<feature type="transmembrane region" description="Helical" evidence="7">
    <location>
        <begin position="226"/>
        <end position="246"/>
    </location>
</feature>
<feature type="transmembrane region" description="Helical" evidence="7">
    <location>
        <begin position="65"/>
        <end position="85"/>
    </location>
</feature>
<evidence type="ECO:0000313" key="8">
    <source>
        <dbReference type="EMBL" id="SFP82342.1"/>
    </source>
</evidence>
<evidence type="ECO:0000256" key="4">
    <source>
        <dbReference type="ARBA" id="ARBA00022692"/>
    </source>
</evidence>
<dbReference type="InterPro" id="IPR005279">
    <property type="entry name" value="Dipep/tripep_permease"/>
</dbReference>
<keyword evidence="4 7" id="KW-0812">Transmembrane</keyword>
<dbReference type="NCBIfam" id="TIGR00924">
    <property type="entry name" value="yjdL_sub1_fam"/>
    <property type="match status" value="1"/>
</dbReference>
<sequence length="496" mass="51743">MSTTRPVAERGDRTVSLRRMPRWYVTLFSSDLLERFGFYAMQAVLVLYAAAPASGGGLGLATADAAGLFGAWIGVMFVLSLPGGWLGDRVLGHRRAMIAGCVAAVLGYLCLAIPGGWTAAAGLSLVAIGGGMFKSNQNALTNLMFGGHRGRESGISLMYVGTQVSALLAPLVTGFLGERGNWPAAFAVAAVAMAVCGVLLAVTARQFAEVGTRPARPLDAPERRRALRRTGAVVVVLAAVLAGFAVGGVLGVTAVLALSGLLSIVAPVVGYVLLYREKALGPGDRRRLRAFLAVFLGATLFWMIIAHSASLLNLFARDHIDRDVLGFTVPASWLQSATPVFILLLAPAVATVLPRIGERHNVAVKFSAGLLLVGTGFVVMAVAALIASDGSRLSPLWLVAVYLTHACGEVTIAAVSISAAADVLPRQFLGRTLGMLWLFAALGGGVGSVVVRLRDVVPEPGYYLGLGGLALVCGVVFALRRRTLTRALAKDEAFAA</sequence>
<evidence type="ECO:0000256" key="2">
    <source>
        <dbReference type="ARBA" id="ARBA00022448"/>
    </source>
</evidence>
<name>A0A1I5TGY6_9PSEU</name>
<dbReference type="Gene3D" id="1.20.1250.20">
    <property type="entry name" value="MFS general substrate transporter like domains"/>
    <property type="match status" value="1"/>
</dbReference>
<feature type="transmembrane region" description="Helical" evidence="7">
    <location>
        <begin position="288"/>
        <end position="312"/>
    </location>
</feature>
<dbReference type="GO" id="GO:0005886">
    <property type="term" value="C:plasma membrane"/>
    <property type="evidence" value="ECO:0007669"/>
    <property type="project" value="UniProtKB-SubCell"/>
</dbReference>
<feature type="transmembrane region" description="Helical" evidence="7">
    <location>
        <begin position="182"/>
        <end position="205"/>
    </location>
</feature>
<feature type="transmembrane region" description="Helical" evidence="7">
    <location>
        <begin position="366"/>
        <end position="387"/>
    </location>
</feature>
<dbReference type="AlphaFoldDB" id="A0A1I5TGY6"/>
<feature type="transmembrane region" description="Helical" evidence="7">
    <location>
        <begin position="154"/>
        <end position="176"/>
    </location>
</feature>
<dbReference type="Pfam" id="PF00854">
    <property type="entry name" value="PTR2"/>
    <property type="match status" value="1"/>
</dbReference>
<gene>
    <name evidence="8" type="ORF">SAMN05421854_107106</name>
</gene>
<evidence type="ECO:0000256" key="5">
    <source>
        <dbReference type="ARBA" id="ARBA00022989"/>
    </source>
</evidence>
<evidence type="ECO:0000256" key="6">
    <source>
        <dbReference type="ARBA" id="ARBA00023136"/>
    </source>
</evidence>
<protein>
    <submittedName>
        <fullName evidence="8">Proton-dependent oligopeptide transporter, POT family</fullName>
    </submittedName>
</protein>
<keyword evidence="6 7" id="KW-0472">Membrane</keyword>
<keyword evidence="3" id="KW-1003">Cell membrane</keyword>
<keyword evidence="2" id="KW-0813">Transport</keyword>
<dbReference type="GO" id="GO:1904680">
    <property type="term" value="F:peptide transmembrane transporter activity"/>
    <property type="evidence" value="ECO:0007669"/>
    <property type="project" value="InterPro"/>
</dbReference>
<proteinExistence type="predicted"/>
<comment type="subcellular location">
    <subcellularLocation>
        <location evidence="1">Cell membrane</location>
        <topology evidence="1">Multi-pass membrane protein</topology>
    </subcellularLocation>
</comment>
<keyword evidence="5 7" id="KW-1133">Transmembrane helix</keyword>
<dbReference type="InterPro" id="IPR000109">
    <property type="entry name" value="POT_fam"/>
</dbReference>
<dbReference type="Proteomes" id="UP000199137">
    <property type="component" value="Unassembled WGS sequence"/>
</dbReference>
<organism evidence="8 9">
    <name type="scientific">Amycolatopsis rubida</name>
    <dbReference type="NCBI Taxonomy" id="112413"/>
    <lineage>
        <taxon>Bacteria</taxon>
        <taxon>Bacillati</taxon>
        <taxon>Actinomycetota</taxon>
        <taxon>Actinomycetes</taxon>
        <taxon>Pseudonocardiales</taxon>
        <taxon>Pseudonocardiaceae</taxon>
        <taxon>Amycolatopsis</taxon>
    </lineage>
</organism>
<feature type="transmembrane region" description="Helical" evidence="7">
    <location>
        <begin position="433"/>
        <end position="454"/>
    </location>
</feature>
<feature type="transmembrane region" description="Helical" evidence="7">
    <location>
        <begin position="332"/>
        <end position="354"/>
    </location>
</feature>
<feature type="transmembrane region" description="Helical" evidence="7">
    <location>
        <begin position="460"/>
        <end position="479"/>
    </location>
</feature>
<dbReference type="PANTHER" id="PTHR23517:SF15">
    <property type="entry name" value="PROTON-DEPENDENT OLIGOPEPTIDE FAMILY TRANSPORT PROTEIN"/>
    <property type="match status" value="1"/>
</dbReference>
<dbReference type="PANTHER" id="PTHR23517">
    <property type="entry name" value="RESISTANCE PROTEIN MDTM, PUTATIVE-RELATED-RELATED"/>
    <property type="match status" value="1"/>
</dbReference>
<accession>A0A1I5TGY6</accession>
<dbReference type="RefSeq" id="WP_093574879.1">
    <property type="nucleotide sequence ID" value="NZ_FOWC01000007.1"/>
</dbReference>
<dbReference type="EMBL" id="FOWC01000007">
    <property type="protein sequence ID" value="SFP82342.1"/>
    <property type="molecule type" value="Genomic_DNA"/>
</dbReference>
<evidence type="ECO:0000313" key="9">
    <source>
        <dbReference type="Proteomes" id="UP000199137"/>
    </source>
</evidence>
<evidence type="ECO:0000256" key="7">
    <source>
        <dbReference type="SAM" id="Phobius"/>
    </source>
</evidence>
<dbReference type="InterPro" id="IPR050171">
    <property type="entry name" value="MFS_Transporters"/>
</dbReference>
<feature type="transmembrane region" description="Helical" evidence="7">
    <location>
        <begin position="399"/>
        <end position="421"/>
    </location>
</feature>
<feature type="transmembrane region" description="Helical" evidence="7">
    <location>
        <begin position="36"/>
        <end position="53"/>
    </location>
</feature>
<evidence type="ECO:0000256" key="1">
    <source>
        <dbReference type="ARBA" id="ARBA00004651"/>
    </source>
</evidence>
<dbReference type="GO" id="GO:0015833">
    <property type="term" value="P:peptide transport"/>
    <property type="evidence" value="ECO:0007669"/>
    <property type="project" value="InterPro"/>
</dbReference>
<dbReference type="InterPro" id="IPR036259">
    <property type="entry name" value="MFS_trans_sf"/>
</dbReference>
<feature type="transmembrane region" description="Helical" evidence="7">
    <location>
        <begin position="252"/>
        <end position="276"/>
    </location>
</feature>
<dbReference type="SUPFAM" id="SSF103473">
    <property type="entry name" value="MFS general substrate transporter"/>
    <property type="match status" value="2"/>
</dbReference>